<dbReference type="GO" id="GO:0006012">
    <property type="term" value="P:galactose metabolic process"/>
    <property type="evidence" value="ECO:0007669"/>
    <property type="project" value="UniProtKB-KW"/>
</dbReference>
<sequence length="289" mass="33094">MNILVLGGTRYFGIHLVNDLLAMGHNVTIATRGQTPDTFGDQVTRIHVDRNDLKAMKQAFQGSTYDIVYDNIAYCSNDVKNILNFVHCNRYILTSTVSVYKENDMNMRECYFDSDKYRLLMGNRDDFDYGEGKRQAESVLTQVYAFQKAAIVRFPFVFGEDDYTKRLYYYVEHIVQGKPMYIDNLDAEFPLISSKDAGGFLAFLSNKRLNEVIQTASPETLTLQEVIGYVETKTGKKAILTECDDKAPLNGFTSFSINCDKAKKKGYKCQSLKQWLYPLLDTYIEEAKK</sequence>
<comment type="pathway">
    <text evidence="3">Carbohydrate metabolism; galactose metabolism.</text>
</comment>
<evidence type="ECO:0000256" key="2">
    <source>
        <dbReference type="ARBA" id="ARBA00001911"/>
    </source>
</evidence>
<dbReference type="InterPro" id="IPR001509">
    <property type="entry name" value="Epimerase_deHydtase"/>
</dbReference>
<dbReference type="PANTHER" id="PTHR43725:SF47">
    <property type="entry name" value="UDP-GLUCOSE 4-EPIMERASE"/>
    <property type="match status" value="1"/>
</dbReference>
<proteinExistence type="inferred from homology"/>
<evidence type="ECO:0000256" key="6">
    <source>
        <dbReference type="ARBA" id="ARBA00018569"/>
    </source>
</evidence>
<keyword evidence="14" id="KW-1185">Reference proteome</keyword>
<comment type="cofactor">
    <cofactor evidence="2">
        <name>NAD(+)</name>
        <dbReference type="ChEBI" id="CHEBI:57540"/>
    </cofactor>
</comment>
<evidence type="ECO:0000256" key="4">
    <source>
        <dbReference type="ARBA" id="ARBA00007637"/>
    </source>
</evidence>
<evidence type="ECO:0000256" key="1">
    <source>
        <dbReference type="ARBA" id="ARBA00000083"/>
    </source>
</evidence>
<evidence type="ECO:0000256" key="5">
    <source>
        <dbReference type="ARBA" id="ARBA00013189"/>
    </source>
</evidence>
<dbReference type="AlphaFoldDB" id="A0A7G9GP56"/>
<evidence type="ECO:0000256" key="3">
    <source>
        <dbReference type="ARBA" id="ARBA00004947"/>
    </source>
</evidence>
<keyword evidence="7" id="KW-0520">NAD</keyword>
<dbReference type="EMBL" id="CP060636">
    <property type="protein sequence ID" value="QNM12588.1"/>
    <property type="molecule type" value="Genomic_DNA"/>
</dbReference>
<dbReference type="Gene3D" id="3.40.50.720">
    <property type="entry name" value="NAD(P)-binding Rossmann-like Domain"/>
    <property type="match status" value="1"/>
</dbReference>
<dbReference type="InterPro" id="IPR036291">
    <property type="entry name" value="NAD(P)-bd_dom_sf"/>
</dbReference>
<reference evidence="13 14" key="1">
    <citation type="submission" date="2020-08" db="EMBL/GenBank/DDBJ databases">
        <authorList>
            <person name="Liu C."/>
            <person name="Sun Q."/>
        </authorList>
    </citation>
    <scope>NUCLEOTIDE SEQUENCE [LARGE SCALE GENOMIC DNA]</scope>
    <source>
        <strain evidence="13 14">NSJ-61</strain>
    </source>
</reference>
<dbReference type="EC" id="5.1.3.2" evidence="5"/>
<gene>
    <name evidence="13" type="ORF">H9Q80_01100</name>
</gene>
<evidence type="ECO:0000259" key="12">
    <source>
        <dbReference type="Pfam" id="PF01370"/>
    </source>
</evidence>
<organism evidence="13 14">
    <name type="scientific">[Eubacterium] hominis</name>
    <dbReference type="NCBI Taxonomy" id="2764325"/>
    <lineage>
        <taxon>Bacteria</taxon>
        <taxon>Bacillati</taxon>
        <taxon>Bacillota</taxon>
        <taxon>Erysipelotrichia</taxon>
        <taxon>Erysipelotrichales</taxon>
        <taxon>Erysipelotrichaceae</taxon>
        <taxon>Amedibacillus</taxon>
    </lineage>
</organism>
<name>A0A7G9GP56_9FIRM</name>
<feature type="domain" description="NAD-dependent epimerase/dehydratase" evidence="12">
    <location>
        <begin position="3"/>
        <end position="203"/>
    </location>
</feature>
<keyword evidence="9" id="KW-0413">Isomerase</keyword>
<dbReference type="GO" id="GO:0003978">
    <property type="term" value="F:UDP-glucose 4-epimerase activity"/>
    <property type="evidence" value="ECO:0007669"/>
    <property type="project" value="UniProtKB-EC"/>
</dbReference>
<dbReference type="RefSeq" id="WP_117454232.1">
    <property type="nucleotide sequence ID" value="NZ_CP060636.1"/>
</dbReference>
<comment type="similarity">
    <text evidence="4">Belongs to the NAD(P)-dependent epimerase/dehydratase family.</text>
</comment>
<comment type="catalytic activity">
    <reaction evidence="1">
        <text>UDP-alpha-D-glucose = UDP-alpha-D-galactose</text>
        <dbReference type="Rhea" id="RHEA:22168"/>
        <dbReference type="ChEBI" id="CHEBI:58885"/>
        <dbReference type="ChEBI" id="CHEBI:66914"/>
        <dbReference type="EC" id="5.1.3.2"/>
    </reaction>
</comment>
<dbReference type="KEGG" id="ehn:H9Q80_01100"/>
<dbReference type="SUPFAM" id="SSF51735">
    <property type="entry name" value="NAD(P)-binding Rossmann-fold domains"/>
    <property type="match status" value="1"/>
</dbReference>
<evidence type="ECO:0000256" key="8">
    <source>
        <dbReference type="ARBA" id="ARBA00023144"/>
    </source>
</evidence>
<evidence type="ECO:0000313" key="14">
    <source>
        <dbReference type="Proteomes" id="UP000515856"/>
    </source>
</evidence>
<dbReference type="Proteomes" id="UP000515856">
    <property type="component" value="Chromosome"/>
</dbReference>
<evidence type="ECO:0000256" key="10">
    <source>
        <dbReference type="ARBA" id="ARBA00031367"/>
    </source>
</evidence>
<evidence type="ECO:0000256" key="11">
    <source>
        <dbReference type="ARBA" id="ARBA00033067"/>
    </source>
</evidence>
<keyword evidence="8" id="KW-0299">Galactose metabolism</keyword>
<evidence type="ECO:0000256" key="9">
    <source>
        <dbReference type="ARBA" id="ARBA00023235"/>
    </source>
</evidence>
<keyword evidence="8" id="KW-0119">Carbohydrate metabolism</keyword>
<protein>
    <recommendedName>
        <fullName evidence="6">UDP-glucose 4-epimerase</fullName>
        <ecNumber evidence="5">5.1.3.2</ecNumber>
    </recommendedName>
    <alternativeName>
        <fullName evidence="11">Galactowaldenase</fullName>
    </alternativeName>
    <alternativeName>
        <fullName evidence="10">UDP-galactose 4-epimerase</fullName>
    </alternativeName>
</protein>
<dbReference type="PANTHER" id="PTHR43725">
    <property type="entry name" value="UDP-GLUCOSE 4-EPIMERASE"/>
    <property type="match status" value="1"/>
</dbReference>
<evidence type="ECO:0000256" key="7">
    <source>
        <dbReference type="ARBA" id="ARBA00023027"/>
    </source>
</evidence>
<evidence type="ECO:0000313" key="13">
    <source>
        <dbReference type="EMBL" id="QNM12588.1"/>
    </source>
</evidence>
<accession>A0A7G9GP56</accession>
<dbReference type="GO" id="GO:0005829">
    <property type="term" value="C:cytosol"/>
    <property type="evidence" value="ECO:0007669"/>
    <property type="project" value="TreeGrafter"/>
</dbReference>
<dbReference type="Pfam" id="PF01370">
    <property type="entry name" value="Epimerase"/>
    <property type="match status" value="1"/>
</dbReference>